<accession>A0A1H0DIK0</accession>
<dbReference type="Proteomes" id="UP000199004">
    <property type="component" value="Unassembled WGS sequence"/>
</dbReference>
<keyword evidence="3" id="KW-1185">Reference proteome</keyword>
<proteinExistence type="predicted"/>
<feature type="region of interest" description="Disordered" evidence="1">
    <location>
        <begin position="138"/>
        <end position="212"/>
    </location>
</feature>
<organism evidence="2 3">
    <name type="scientific">Nocardioides szechwanensis</name>
    <dbReference type="NCBI Taxonomy" id="1005944"/>
    <lineage>
        <taxon>Bacteria</taxon>
        <taxon>Bacillati</taxon>
        <taxon>Actinomycetota</taxon>
        <taxon>Actinomycetes</taxon>
        <taxon>Propionibacteriales</taxon>
        <taxon>Nocardioidaceae</taxon>
        <taxon>Nocardioides</taxon>
    </lineage>
</organism>
<dbReference type="NCBIfam" id="NF038356">
    <property type="entry name" value="actino_DLW39"/>
    <property type="match status" value="1"/>
</dbReference>
<feature type="compositionally biased region" description="Low complexity" evidence="1">
    <location>
        <begin position="181"/>
        <end position="190"/>
    </location>
</feature>
<gene>
    <name evidence="2" type="ORF">SAMN05192576_2580</name>
</gene>
<evidence type="ECO:0000256" key="1">
    <source>
        <dbReference type="SAM" id="MobiDB-lite"/>
    </source>
</evidence>
<dbReference type="RefSeq" id="WP_091025223.1">
    <property type="nucleotide sequence ID" value="NZ_BKAE01000013.1"/>
</dbReference>
<reference evidence="2 3" key="1">
    <citation type="submission" date="2016-10" db="EMBL/GenBank/DDBJ databases">
        <authorList>
            <person name="de Groot N.N."/>
        </authorList>
    </citation>
    <scope>NUCLEOTIDE SEQUENCE [LARGE SCALE GENOMIC DNA]</scope>
    <source>
        <strain evidence="2 3">CGMCC 1.11147</strain>
    </source>
</reference>
<feature type="compositionally biased region" description="Polar residues" evidence="1">
    <location>
        <begin position="143"/>
        <end position="152"/>
    </location>
</feature>
<dbReference type="STRING" id="1005944.SAMN05192576_2580"/>
<name>A0A1H0DIK0_9ACTN</name>
<protein>
    <submittedName>
        <fullName evidence="2">Uncharacterized protein</fullName>
    </submittedName>
</protein>
<feature type="compositionally biased region" description="Pro residues" evidence="1">
    <location>
        <begin position="153"/>
        <end position="166"/>
    </location>
</feature>
<dbReference type="EMBL" id="FNIC01000004">
    <property type="protein sequence ID" value="SDN69934.1"/>
    <property type="molecule type" value="Genomic_DNA"/>
</dbReference>
<evidence type="ECO:0000313" key="2">
    <source>
        <dbReference type="EMBL" id="SDN69934.1"/>
    </source>
</evidence>
<dbReference type="OrthoDB" id="3790870at2"/>
<dbReference type="InterPro" id="IPR047990">
    <property type="entry name" value="DLW39-like"/>
</dbReference>
<evidence type="ECO:0000313" key="3">
    <source>
        <dbReference type="Proteomes" id="UP000199004"/>
    </source>
</evidence>
<dbReference type="AlphaFoldDB" id="A0A1H0DIK0"/>
<sequence length="212" mass="21515">MGLRKKKSLLDQANDWASDYVEAAKPHVEAAYESAREFVQDTAVPALLDAKDKAGPALADAREKAAPVIADARGKAAPLIASGAALAGEKATAAKALADAKVAQLKGEPEPKKGGKLKKFVLFAGIAGAVAFVAKKLQGGSGSSDNWQSSYVPTPPPKSAPTPAPTPAEATTDDTGGSSPDEALADAADAPHPVTTPDDPADVVEINPDTKS</sequence>